<dbReference type="AlphaFoldDB" id="A0AAE0IS00"/>
<keyword evidence="2" id="KW-0812">Transmembrane</keyword>
<comment type="caution">
    <text evidence="4">The sequence shown here is derived from an EMBL/GenBank/DDBJ whole genome shotgun (WGS) entry which is preliminary data.</text>
</comment>
<feature type="chain" id="PRO_5042032597" evidence="3">
    <location>
        <begin position="31"/>
        <end position="348"/>
    </location>
</feature>
<dbReference type="InterPro" id="IPR028000">
    <property type="entry name" value="Pma1"/>
</dbReference>
<dbReference type="Pfam" id="PF14610">
    <property type="entry name" value="Psg1"/>
    <property type="match status" value="1"/>
</dbReference>
<accession>A0AAE0IS00</accession>
<evidence type="ECO:0000256" key="3">
    <source>
        <dbReference type="SAM" id="SignalP"/>
    </source>
</evidence>
<feature type="region of interest" description="Disordered" evidence="1">
    <location>
        <begin position="309"/>
        <end position="348"/>
    </location>
</feature>
<dbReference type="EMBL" id="JAUEDM010000001">
    <property type="protein sequence ID" value="KAK3330082.1"/>
    <property type="molecule type" value="Genomic_DNA"/>
</dbReference>
<keyword evidence="2" id="KW-0472">Membrane</keyword>
<gene>
    <name evidence="4" type="ORF">B0H66DRAFT_542727</name>
</gene>
<feature type="transmembrane region" description="Helical" evidence="2">
    <location>
        <begin position="259"/>
        <end position="281"/>
    </location>
</feature>
<keyword evidence="3" id="KW-0732">Signal</keyword>
<evidence type="ECO:0000313" key="4">
    <source>
        <dbReference type="EMBL" id="KAK3330082.1"/>
    </source>
</evidence>
<keyword evidence="2" id="KW-1133">Transmembrane helix</keyword>
<evidence type="ECO:0000256" key="2">
    <source>
        <dbReference type="SAM" id="Phobius"/>
    </source>
</evidence>
<feature type="signal peptide" evidence="3">
    <location>
        <begin position="1"/>
        <end position="30"/>
    </location>
</feature>
<keyword evidence="5" id="KW-1185">Reference proteome</keyword>
<protein>
    <submittedName>
        <fullName evidence="4">Uncharacterized protein</fullName>
    </submittedName>
</protein>
<feature type="compositionally biased region" description="Polar residues" evidence="1">
    <location>
        <begin position="337"/>
        <end position="348"/>
    </location>
</feature>
<reference evidence="4" key="1">
    <citation type="journal article" date="2023" name="Mol. Phylogenet. Evol.">
        <title>Genome-scale phylogeny and comparative genomics of the fungal order Sordariales.</title>
        <authorList>
            <person name="Hensen N."/>
            <person name="Bonometti L."/>
            <person name="Westerberg I."/>
            <person name="Brannstrom I.O."/>
            <person name="Guillou S."/>
            <person name="Cros-Aarteil S."/>
            <person name="Calhoun S."/>
            <person name="Haridas S."/>
            <person name="Kuo A."/>
            <person name="Mondo S."/>
            <person name="Pangilinan J."/>
            <person name="Riley R."/>
            <person name="LaButti K."/>
            <person name="Andreopoulos B."/>
            <person name="Lipzen A."/>
            <person name="Chen C."/>
            <person name="Yan M."/>
            <person name="Daum C."/>
            <person name="Ng V."/>
            <person name="Clum A."/>
            <person name="Steindorff A."/>
            <person name="Ohm R.A."/>
            <person name="Martin F."/>
            <person name="Silar P."/>
            <person name="Natvig D.O."/>
            <person name="Lalanne C."/>
            <person name="Gautier V."/>
            <person name="Ament-Velasquez S.L."/>
            <person name="Kruys A."/>
            <person name="Hutchinson M.I."/>
            <person name="Powell A.J."/>
            <person name="Barry K."/>
            <person name="Miller A.N."/>
            <person name="Grigoriev I.V."/>
            <person name="Debuchy R."/>
            <person name="Gladieux P."/>
            <person name="Hiltunen Thoren M."/>
            <person name="Johannesson H."/>
        </authorList>
    </citation>
    <scope>NUCLEOTIDE SEQUENCE</scope>
    <source>
        <strain evidence="4">CBS 118394</strain>
    </source>
</reference>
<dbReference type="Proteomes" id="UP001283341">
    <property type="component" value="Unassembled WGS sequence"/>
</dbReference>
<evidence type="ECO:0000256" key="1">
    <source>
        <dbReference type="SAM" id="MobiDB-lite"/>
    </source>
</evidence>
<evidence type="ECO:0000313" key="5">
    <source>
        <dbReference type="Proteomes" id="UP001283341"/>
    </source>
</evidence>
<name>A0AAE0IS00_9PEZI</name>
<organism evidence="4 5">
    <name type="scientific">Apodospora peruviana</name>
    <dbReference type="NCBI Taxonomy" id="516989"/>
    <lineage>
        <taxon>Eukaryota</taxon>
        <taxon>Fungi</taxon>
        <taxon>Dikarya</taxon>
        <taxon>Ascomycota</taxon>
        <taxon>Pezizomycotina</taxon>
        <taxon>Sordariomycetes</taxon>
        <taxon>Sordariomycetidae</taxon>
        <taxon>Sordariales</taxon>
        <taxon>Lasiosphaeriaceae</taxon>
        <taxon>Apodospora</taxon>
    </lineage>
</organism>
<sequence length="348" mass="37961">MLTPSKLGLPAASWHLVWLLLLGTATAVPAEPSGSSNLAIRDDIASSSSASATPTRPEGVWVTVNEDGKPTTLTPGFTTIDGKPTIVSDAPYILTGTIFTTTIHMDIQTHTGAAAQTARKPNGPGAFMACQNPDPAFEPFCLPANDATVHTGVTYYVTWDPTYFKNTTNTIVNVKGFYDLNATDQAFASGSIDAGWGFYQWPVSKDLLAHNQVVEANITIQMTALAPDTDPDVITGPMVRVIPKPKKKKHTKYPPSGKALYIGLPSFFGFFFIVVIGISLWNRRIRRLGFGNVMSRTRHGYSAIGSRRDRLFGGNKKNRRNNKEESIGLMDREEDGNGSTSFREQQIY</sequence>
<reference evidence="4" key="2">
    <citation type="submission" date="2023-06" db="EMBL/GenBank/DDBJ databases">
        <authorList>
            <consortium name="Lawrence Berkeley National Laboratory"/>
            <person name="Haridas S."/>
            <person name="Hensen N."/>
            <person name="Bonometti L."/>
            <person name="Westerberg I."/>
            <person name="Brannstrom I.O."/>
            <person name="Guillou S."/>
            <person name="Cros-Aarteil S."/>
            <person name="Calhoun S."/>
            <person name="Kuo A."/>
            <person name="Mondo S."/>
            <person name="Pangilinan J."/>
            <person name="Riley R."/>
            <person name="Labutti K."/>
            <person name="Andreopoulos B."/>
            <person name="Lipzen A."/>
            <person name="Chen C."/>
            <person name="Yanf M."/>
            <person name="Daum C."/>
            <person name="Ng V."/>
            <person name="Clum A."/>
            <person name="Steindorff A."/>
            <person name="Ohm R."/>
            <person name="Martin F."/>
            <person name="Silar P."/>
            <person name="Natvig D."/>
            <person name="Lalanne C."/>
            <person name="Gautier V."/>
            <person name="Ament-Velasquez S.L."/>
            <person name="Kruys A."/>
            <person name="Hutchinson M.I."/>
            <person name="Powell A.J."/>
            <person name="Barry K."/>
            <person name="Miller A.N."/>
            <person name="Grigoriev I.V."/>
            <person name="Debuchy R."/>
            <person name="Gladieux P."/>
            <person name="Thoren M.H."/>
            <person name="Johannesson H."/>
        </authorList>
    </citation>
    <scope>NUCLEOTIDE SEQUENCE</scope>
    <source>
        <strain evidence="4">CBS 118394</strain>
    </source>
</reference>
<proteinExistence type="predicted"/>